<comment type="caution">
    <text evidence="2">The sequence shown here is derived from an EMBL/GenBank/DDBJ whole genome shotgun (WGS) entry which is preliminary data.</text>
</comment>
<accession>A0ABN1E4L5</accession>
<organism evidence="2 3">
    <name type="scientific">Actinomadura livida</name>
    <dbReference type="NCBI Taxonomy" id="79909"/>
    <lineage>
        <taxon>Bacteria</taxon>
        <taxon>Bacillati</taxon>
        <taxon>Actinomycetota</taxon>
        <taxon>Actinomycetes</taxon>
        <taxon>Streptosporangiales</taxon>
        <taxon>Thermomonosporaceae</taxon>
        <taxon>Actinomadura</taxon>
    </lineage>
</organism>
<evidence type="ECO:0000256" key="1">
    <source>
        <dbReference type="SAM" id="MobiDB-lite"/>
    </source>
</evidence>
<gene>
    <name evidence="2" type="ORF">GCM10009546_21020</name>
</gene>
<name>A0ABN1E4L5_9ACTN</name>
<protein>
    <submittedName>
        <fullName evidence="2">Uncharacterized protein</fullName>
    </submittedName>
</protein>
<evidence type="ECO:0000313" key="2">
    <source>
        <dbReference type="EMBL" id="GAA0558752.1"/>
    </source>
</evidence>
<keyword evidence="3" id="KW-1185">Reference proteome</keyword>
<sequence>MAFGLPDALLVGRKGVRVLYFHARRARAAGRLRGGGGAAPGVGALVDRRELAVVGLFRLVSEIFPSHGRPHTRPPARRTPPGGPASQTAVAAQDATSASS</sequence>
<proteinExistence type="predicted"/>
<dbReference type="EMBL" id="BAAAHD010000020">
    <property type="protein sequence ID" value="GAA0558752.1"/>
    <property type="molecule type" value="Genomic_DNA"/>
</dbReference>
<dbReference type="Proteomes" id="UP001501427">
    <property type="component" value="Unassembled WGS sequence"/>
</dbReference>
<reference evidence="2 3" key="1">
    <citation type="journal article" date="2019" name="Int. J. Syst. Evol. Microbiol.">
        <title>The Global Catalogue of Microorganisms (GCM) 10K type strain sequencing project: providing services to taxonomists for standard genome sequencing and annotation.</title>
        <authorList>
            <consortium name="The Broad Institute Genomics Platform"/>
            <consortium name="The Broad Institute Genome Sequencing Center for Infectious Disease"/>
            <person name="Wu L."/>
            <person name="Ma J."/>
        </authorList>
    </citation>
    <scope>NUCLEOTIDE SEQUENCE [LARGE SCALE GENOMIC DNA]</scope>
    <source>
        <strain evidence="2 3">JCM 10667</strain>
    </source>
</reference>
<feature type="region of interest" description="Disordered" evidence="1">
    <location>
        <begin position="65"/>
        <end position="100"/>
    </location>
</feature>
<feature type="compositionally biased region" description="Polar residues" evidence="1">
    <location>
        <begin position="86"/>
        <end position="100"/>
    </location>
</feature>
<evidence type="ECO:0000313" key="3">
    <source>
        <dbReference type="Proteomes" id="UP001501427"/>
    </source>
</evidence>